<sequence>MSVIVDINGDTARVVPVGTIDEAGAERLKASLDKIDLNKVKNIELDFRGVPFIGSAGIGKLLSLYRLVAPKGGAVTIINVTQDIYNIFRGTKLTEVFSVRVARS</sequence>
<dbReference type="Pfam" id="PF01740">
    <property type="entry name" value="STAS"/>
    <property type="match status" value="1"/>
</dbReference>
<feature type="domain" description="STAS" evidence="1">
    <location>
        <begin position="18"/>
        <end position="104"/>
    </location>
</feature>
<name>E1QJ54_DESB2</name>
<dbReference type="InterPro" id="IPR002645">
    <property type="entry name" value="STAS_dom"/>
</dbReference>
<dbReference type="PROSITE" id="PS50801">
    <property type="entry name" value="STAS"/>
    <property type="match status" value="1"/>
</dbReference>
<dbReference type="Gene3D" id="3.30.750.24">
    <property type="entry name" value="STAS domain"/>
    <property type="match status" value="1"/>
</dbReference>
<accession>E1QJ54</accession>
<dbReference type="RefSeq" id="WP_013259038.1">
    <property type="nucleotide sequence ID" value="NC_014365.1"/>
</dbReference>
<dbReference type="eggNOG" id="COG1366">
    <property type="taxonomic scope" value="Bacteria"/>
</dbReference>
<proteinExistence type="predicted"/>
<dbReference type="KEGG" id="dbr:Deba_2233"/>
<dbReference type="EMBL" id="CP002085">
    <property type="protein sequence ID" value="ADK85597.1"/>
    <property type="molecule type" value="Genomic_DNA"/>
</dbReference>
<dbReference type="Proteomes" id="UP000009047">
    <property type="component" value="Chromosome"/>
</dbReference>
<dbReference type="HOGENOM" id="CLU_115403_9_4_7"/>
<dbReference type="InterPro" id="IPR036513">
    <property type="entry name" value="STAS_dom_sf"/>
</dbReference>
<dbReference type="AlphaFoldDB" id="E1QJ54"/>
<reference evidence="2 3" key="1">
    <citation type="journal article" date="2010" name="Stand. Genomic Sci.">
        <title>Complete genome sequence of Desulfarculus baarsii type strain (2st14).</title>
        <authorList>
            <person name="Sun H."/>
            <person name="Spring S."/>
            <person name="Lapidus A."/>
            <person name="Davenport K."/>
            <person name="Del Rio T.G."/>
            <person name="Tice H."/>
            <person name="Nolan M."/>
            <person name="Copeland A."/>
            <person name="Cheng J.F."/>
            <person name="Lucas S."/>
            <person name="Tapia R."/>
            <person name="Goodwin L."/>
            <person name="Pitluck S."/>
            <person name="Ivanova N."/>
            <person name="Pagani I."/>
            <person name="Mavromatis K."/>
            <person name="Ovchinnikova G."/>
            <person name="Pati A."/>
            <person name="Chen A."/>
            <person name="Palaniappan K."/>
            <person name="Hauser L."/>
            <person name="Chang Y.J."/>
            <person name="Jeffries C.D."/>
            <person name="Detter J.C."/>
            <person name="Han C."/>
            <person name="Rohde M."/>
            <person name="Brambilla E."/>
            <person name="Goker M."/>
            <person name="Woyke T."/>
            <person name="Bristow J."/>
            <person name="Eisen J.A."/>
            <person name="Markowitz V."/>
            <person name="Hugenholtz P."/>
            <person name="Kyrpides N.C."/>
            <person name="Klenk H.P."/>
            <person name="Land M."/>
        </authorList>
    </citation>
    <scope>NUCLEOTIDE SEQUENCE [LARGE SCALE GENOMIC DNA]</scope>
    <source>
        <strain evidence="3">ATCC 33931 / DSM 2075 / LMG 7858 / VKM B-1802 / 2st14</strain>
    </source>
</reference>
<evidence type="ECO:0000313" key="2">
    <source>
        <dbReference type="EMBL" id="ADK85597.1"/>
    </source>
</evidence>
<protein>
    <submittedName>
        <fullName evidence="2">Anti-sigma-factor antagonist</fullName>
    </submittedName>
</protein>
<dbReference type="SUPFAM" id="SSF52091">
    <property type="entry name" value="SpoIIaa-like"/>
    <property type="match status" value="1"/>
</dbReference>
<evidence type="ECO:0000259" key="1">
    <source>
        <dbReference type="PROSITE" id="PS50801"/>
    </source>
</evidence>
<dbReference type="PANTHER" id="PTHR33495">
    <property type="entry name" value="ANTI-SIGMA FACTOR ANTAGONIST TM_1081-RELATED-RELATED"/>
    <property type="match status" value="1"/>
</dbReference>
<dbReference type="GO" id="GO:0043856">
    <property type="term" value="F:anti-sigma factor antagonist activity"/>
    <property type="evidence" value="ECO:0007669"/>
    <property type="project" value="TreeGrafter"/>
</dbReference>
<keyword evidence="3" id="KW-1185">Reference proteome</keyword>
<evidence type="ECO:0000313" key="3">
    <source>
        <dbReference type="Proteomes" id="UP000009047"/>
    </source>
</evidence>
<organism evidence="2 3">
    <name type="scientific">Desulfarculus baarsii (strain ATCC 33931 / DSM 2075 / LMG 7858 / VKM B-1802 / 2st14)</name>
    <dbReference type="NCBI Taxonomy" id="644282"/>
    <lineage>
        <taxon>Bacteria</taxon>
        <taxon>Pseudomonadati</taxon>
        <taxon>Thermodesulfobacteriota</taxon>
        <taxon>Desulfarculia</taxon>
        <taxon>Desulfarculales</taxon>
        <taxon>Desulfarculaceae</taxon>
        <taxon>Desulfarculus</taxon>
    </lineage>
</organism>
<gene>
    <name evidence="2" type="ordered locus">Deba_2233</name>
</gene>
<dbReference type="CDD" id="cd07043">
    <property type="entry name" value="STAS_anti-anti-sigma_factors"/>
    <property type="match status" value="1"/>
</dbReference>
<dbReference type="STRING" id="644282.Deba_2233"/>